<evidence type="ECO:0000259" key="6">
    <source>
        <dbReference type="PROSITE" id="PS51724"/>
    </source>
</evidence>
<dbReference type="GO" id="GO:0042834">
    <property type="term" value="F:peptidoglycan binding"/>
    <property type="evidence" value="ECO:0007669"/>
    <property type="project" value="InterPro"/>
</dbReference>
<dbReference type="GO" id="GO:0000270">
    <property type="term" value="P:peptidoglycan metabolic process"/>
    <property type="evidence" value="ECO:0007669"/>
    <property type="project" value="UniProtKB-UniRule"/>
</dbReference>
<dbReference type="Pfam" id="PF05036">
    <property type="entry name" value="SPOR"/>
    <property type="match status" value="1"/>
</dbReference>
<dbReference type="PROSITE" id="PS51257">
    <property type="entry name" value="PROKAR_LIPOPROTEIN"/>
    <property type="match status" value="1"/>
</dbReference>
<dbReference type="InterPro" id="IPR034718">
    <property type="entry name" value="RlpA"/>
</dbReference>
<dbReference type="AlphaFoldDB" id="A0A1I5NMZ9"/>
<comment type="subcellular location">
    <subcellularLocation>
        <location evidence="4">Cell membrane</location>
        <topology evidence="4">Lipid-anchor</topology>
    </subcellularLocation>
</comment>
<keyword evidence="4" id="KW-0472">Membrane</keyword>
<gene>
    <name evidence="4" type="primary">rlpA</name>
    <name evidence="7" type="ORF">SAMN05216234_11133</name>
</gene>
<evidence type="ECO:0000256" key="1">
    <source>
        <dbReference type="ARBA" id="ARBA00022729"/>
    </source>
</evidence>
<keyword evidence="4 7" id="KW-0449">Lipoprotein</keyword>
<dbReference type="OrthoDB" id="9779128at2"/>
<dbReference type="Gene3D" id="2.40.40.10">
    <property type="entry name" value="RlpA-like domain"/>
    <property type="match status" value="1"/>
</dbReference>
<dbReference type="GO" id="GO:0008932">
    <property type="term" value="F:lytic endotransglycosylase activity"/>
    <property type="evidence" value="ECO:0007669"/>
    <property type="project" value="UniProtKB-UniRule"/>
</dbReference>
<dbReference type="PROSITE" id="PS51724">
    <property type="entry name" value="SPOR"/>
    <property type="match status" value="1"/>
</dbReference>
<dbReference type="Gene3D" id="3.30.70.1070">
    <property type="entry name" value="Sporulation related repeat"/>
    <property type="match status" value="1"/>
</dbReference>
<dbReference type="HAMAP" id="MF_02071">
    <property type="entry name" value="RlpA"/>
    <property type="match status" value="1"/>
</dbReference>
<dbReference type="CDD" id="cd22268">
    <property type="entry name" value="DPBB_RlpA-like"/>
    <property type="match status" value="1"/>
</dbReference>
<keyword evidence="1" id="KW-0732">Signal</keyword>
<evidence type="ECO:0000256" key="4">
    <source>
        <dbReference type="HAMAP-Rule" id="MF_02071"/>
    </source>
</evidence>
<evidence type="ECO:0000313" key="8">
    <source>
        <dbReference type="Proteomes" id="UP000199227"/>
    </source>
</evidence>
<keyword evidence="8" id="KW-1185">Reference proteome</keyword>
<dbReference type="NCBIfam" id="TIGR00413">
    <property type="entry name" value="rlpA"/>
    <property type="match status" value="1"/>
</dbReference>
<reference evidence="7 8" key="1">
    <citation type="submission" date="2016-10" db="EMBL/GenBank/DDBJ databases">
        <authorList>
            <person name="de Groot N.N."/>
        </authorList>
    </citation>
    <scope>NUCLEOTIDE SEQUENCE [LARGE SCALE GENOMIC DNA]</scope>
    <source>
        <strain evidence="7 8">EP1-55-1</strain>
    </source>
</reference>
<feature type="domain" description="SPOR" evidence="6">
    <location>
        <begin position="187"/>
        <end position="267"/>
    </location>
</feature>
<evidence type="ECO:0000313" key="7">
    <source>
        <dbReference type="EMBL" id="SFP23020.1"/>
    </source>
</evidence>
<dbReference type="RefSeq" id="WP_092911867.1">
    <property type="nucleotide sequence ID" value="NZ_FOXB01000011.1"/>
</dbReference>
<evidence type="ECO:0000256" key="3">
    <source>
        <dbReference type="ARBA" id="ARBA00023316"/>
    </source>
</evidence>
<dbReference type="EMBL" id="FOXB01000011">
    <property type="protein sequence ID" value="SFP23020.1"/>
    <property type="molecule type" value="Genomic_DNA"/>
</dbReference>
<dbReference type="InterPro" id="IPR036680">
    <property type="entry name" value="SPOR-like_sf"/>
</dbReference>
<dbReference type="PANTHER" id="PTHR34183:SF1">
    <property type="entry name" value="ENDOLYTIC PEPTIDOGLYCAN TRANSGLYCOSYLASE RLPA"/>
    <property type="match status" value="1"/>
</dbReference>
<keyword evidence="2 4" id="KW-0456">Lyase</keyword>
<dbReference type="InterPro" id="IPR007730">
    <property type="entry name" value="SPOR-like_dom"/>
</dbReference>
<dbReference type="GO" id="GO:0005886">
    <property type="term" value="C:plasma membrane"/>
    <property type="evidence" value="ECO:0007669"/>
    <property type="project" value="UniProtKB-SubCell"/>
</dbReference>
<accession>A0A1I5NMZ9</accession>
<organism evidence="7 8">
    <name type="scientific">Hydrogenimonas thermophila</name>
    <dbReference type="NCBI Taxonomy" id="223786"/>
    <lineage>
        <taxon>Bacteria</taxon>
        <taxon>Pseudomonadati</taxon>
        <taxon>Campylobacterota</taxon>
        <taxon>Epsilonproteobacteria</taxon>
        <taxon>Campylobacterales</taxon>
        <taxon>Hydrogenimonadaceae</taxon>
        <taxon>Hydrogenimonas</taxon>
    </lineage>
</organism>
<dbReference type="SUPFAM" id="SSF110997">
    <property type="entry name" value="Sporulation related repeat"/>
    <property type="match status" value="1"/>
</dbReference>
<comment type="similarity">
    <text evidence="4 5">Belongs to the RlpA family.</text>
</comment>
<dbReference type="InterPro" id="IPR012997">
    <property type="entry name" value="RplA"/>
</dbReference>
<comment type="function">
    <text evidence="4">Lytic transglycosylase with a strong preference for naked glycan strands that lack stem peptides.</text>
</comment>
<proteinExistence type="inferred from homology"/>
<sequence length="267" mass="29881">MLYQIKFFISVLAISFFIIGCSSRSQFYPDYGYSVSTPVKTTPRSSAAIHRATLRPYTINGKTYYPTVVSVGWTQDGIASWYGPNFHGGKTSNGEQYNMYAMTAAHKTLPMNTMVRVTNKNNGKSVVVRINDRGPFVKGRIIDLSYIAGKKIGIDRTGTAPVHLEVLGFDSLIAKMAKKGGTKPVQRVVLGGFGVQVGSFRRHQGAMIYKKRYDNFEGRYNAKVVKFIVGGRPLYRVWLMGFQSEEEARDFIRAWNIPGAFVIRSSE</sequence>
<dbReference type="Proteomes" id="UP000199227">
    <property type="component" value="Unassembled WGS sequence"/>
</dbReference>
<keyword evidence="4" id="KW-0564">Palmitate</keyword>
<dbReference type="STRING" id="223786.SAMN05216234_11133"/>
<dbReference type="InterPro" id="IPR009009">
    <property type="entry name" value="RlpA-like_DPBB"/>
</dbReference>
<dbReference type="PANTHER" id="PTHR34183">
    <property type="entry name" value="ENDOLYTIC PEPTIDOGLYCAN TRANSGLYCOSYLASE RLPA"/>
    <property type="match status" value="1"/>
</dbReference>
<dbReference type="EC" id="4.2.2.-" evidence="4"/>
<keyword evidence="3 4" id="KW-0961">Cell wall biogenesis/degradation</keyword>
<dbReference type="GO" id="GO:0071555">
    <property type="term" value="P:cell wall organization"/>
    <property type="evidence" value="ECO:0007669"/>
    <property type="project" value="UniProtKB-KW"/>
</dbReference>
<dbReference type="Pfam" id="PF03330">
    <property type="entry name" value="DPBB_1"/>
    <property type="match status" value="1"/>
</dbReference>
<dbReference type="SUPFAM" id="SSF50685">
    <property type="entry name" value="Barwin-like endoglucanases"/>
    <property type="match status" value="1"/>
</dbReference>
<evidence type="ECO:0000256" key="2">
    <source>
        <dbReference type="ARBA" id="ARBA00023239"/>
    </source>
</evidence>
<keyword evidence="4" id="KW-1003">Cell membrane</keyword>
<evidence type="ECO:0000256" key="5">
    <source>
        <dbReference type="RuleBase" id="RU003495"/>
    </source>
</evidence>
<dbReference type="InterPro" id="IPR036908">
    <property type="entry name" value="RlpA-like_sf"/>
</dbReference>
<name>A0A1I5NMZ9_9BACT</name>
<protein>
    <recommendedName>
        <fullName evidence="4">Probable endolytic peptidoglycan transglycosylase RlpA</fullName>
        <ecNumber evidence="4">4.2.2.-</ecNumber>
    </recommendedName>
</protein>